<comment type="caution">
    <text evidence="3">The sequence shown here is derived from an EMBL/GenBank/DDBJ whole genome shotgun (WGS) entry which is preliminary data.</text>
</comment>
<feature type="transmembrane region" description="Helical" evidence="1">
    <location>
        <begin position="53"/>
        <end position="73"/>
    </location>
</feature>
<proteinExistence type="predicted"/>
<dbReference type="Pfam" id="PF01263">
    <property type="entry name" value="Aldose_epim"/>
    <property type="match status" value="1"/>
</dbReference>
<feature type="domain" description="CAAX prenyl protease 2/Lysostaphin resistance protein A-like" evidence="2">
    <location>
        <begin position="137"/>
        <end position="224"/>
    </location>
</feature>
<keyword evidence="4" id="KW-1185">Reference proteome</keyword>
<dbReference type="RefSeq" id="WP_238722787.1">
    <property type="nucleotide sequence ID" value="NZ_JAHQCW010000040.1"/>
</dbReference>
<dbReference type="PANTHER" id="PTHR36435">
    <property type="entry name" value="SLR1288 PROTEIN"/>
    <property type="match status" value="1"/>
</dbReference>
<evidence type="ECO:0000259" key="2">
    <source>
        <dbReference type="Pfam" id="PF02517"/>
    </source>
</evidence>
<dbReference type="Pfam" id="PF02517">
    <property type="entry name" value="Rce1-like"/>
    <property type="match status" value="1"/>
</dbReference>
<keyword evidence="3" id="KW-0378">Hydrolase</keyword>
<keyword evidence="3" id="KW-0645">Protease</keyword>
<dbReference type="AlphaFoldDB" id="A0A949NHR4"/>
<dbReference type="GO" id="GO:0080120">
    <property type="term" value="P:CAAX-box protein maturation"/>
    <property type="evidence" value="ECO:0007669"/>
    <property type="project" value="UniProtKB-ARBA"/>
</dbReference>
<dbReference type="InterPro" id="IPR037481">
    <property type="entry name" value="LacX"/>
</dbReference>
<dbReference type="InterPro" id="IPR003675">
    <property type="entry name" value="Rce1/LyrA-like_dom"/>
</dbReference>
<dbReference type="GO" id="GO:0004175">
    <property type="term" value="F:endopeptidase activity"/>
    <property type="evidence" value="ECO:0007669"/>
    <property type="project" value="UniProtKB-ARBA"/>
</dbReference>
<feature type="transmembrane region" description="Helical" evidence="1">
    <location>
        <begin position="21"/>
        <end position="41"/>
    </location>
</feature>
<feature type="transmembrane region" description="Helical" evidence="1">
    <location>
        <begin position="191"/>
        <end position="208"/>
    </location>
</feature>
<evidence type="ECO:0000256" key="1">
    <source>
        <dbReference type="SAM" id="Phobius"/>
    </source>
</evidence>
<dbReference type="GO" id="GO:0008237">
    <property type="term" value="F:metallopeptidase activity"/>
    <property type="evidence" value="ECO:0007669"/>
    <property type="project" value="UniProtKB-KW"/>
</dbReference>
<dbReference type="SUPFAM" id="SSF74650">
    <property type="entry name" value="Galactose mutarotase-like"/>
    <property type="match status" value="1"/>
</dbReference>
<dbReference type="InterPro" id="IPR014718">
    <property type="entry name" value="GH-type_carb-bd"/>
</dbReference>
<keyword evidence="1" id="KW-0812">Transmembrane</keyword>
<keyword evidence="1" id="KW-0472">Membrane</keyword>
<evidence type="ECO:0000313" key="3">
    <source>
        <dbReference type="EMBL" id="MBU9738693.1"/>
    </source>
</evidence>
<dbReference type="GO" id="GO:0005975">
    <property type="term" value="P:carbohydrate metabolic process"/>
    <property type="evidence" value="ECO:0007669"/>
    <property type="project" value="InterPro"/>
</dbReference>
<dbReference type="Gene3D" id="2.70.98.10">
    <property type="match status" value="1"/>
</dbReference>
<dbReference type="InterPro" id="IPR052710">
    <property type="entry name" value="CAAX_protease"/>
</dbReference>
<name>A0A949NHR4_9FIRM</name>
<sequence>MEKEPVYVRIWKLVYPLGIKYLVEAVVTLAAAGIFTAVSLSAPEGAGRVDGLIVKYSNGILLAGNVLVLPVLWKLFRRDEKQGLHKRDGSGKFSFFWVVLLAVCGCVGFNGLIALSPLPVWFPQGQEVLNTLYGGNKWIALFNVVAAAPLAEELLFRGIVYSRLREWTGPFYGILCSAFIFGLLHGNVLQFVYAFLLGLIFAYLYEVYGSLKAPAAAHCVANLFSVLLTETALGRVLEKPAVYYLAVAAAWVTGALILVRMHGRNGKKGEEPMAKGRRRMENDRLLIEVDDLGAELTRIYDKYNKREVIWEGDPAYWKRHAPVLFPFVGKVNGDVYHYQGKEYPSGQHGFARDLPFDLKDQGPDFVSHTLEANDDTMMVYPFLFRLKVTHTLKGNRLKVAWKVTNYGNSTMYFCIGGHPAFRLPSDADGGYAGWKIRLGEEKRPVYRLLNGEGLCDMSRTYPLELTDGVYTVDEHTFDRDALIFEGRQIQRAGIEFPDGTPYVNLSCEGFPYMGIWSAKGAPFICLEPWFGRCDDAGFTGELSEKTGILSLGLEESFRAEYTIEIC</sequence>
<dbReference type="InterPro" id="IPR011013">
    <property type="entry name" value="Gal_mutarotase_sf_dom"/>
</dbReference>
<feature type="transmembrane region" description="Helical" evidence="1">
    <location>
        <begin position="138"/>
        <end position="155"/>
    </location>
</feature>
<dbReference type="PANTHER" id="PTHR36435:SF1">
    <property type="entry name" value="CAAX AMINO TERMINAL PROTEASE FAMILY PROTEIN"/>
    <property type="match status" value="1"/>
</dbReference>
<dbReference type="GO" id="GO:0016853">
    <property type="term" value="F:isomerase activity"/>
    <property type="evidence" value="ECO:0007669"/>
    <property type="project" value="InterPro"/>
</dbReference>
<feature type="transmembrane region" description="Helical" evidence="1">
    <location>
        <begin position="94"/>
        <end position="118"/>
    </location>
</feature>
<protein>
    <submittedName>
        <fullName evidence="3">CPBP family intramembrane metalloprotease</fullName>
        <ecNumber evidence="3">3.4.24.-</ecNumber>
    </submittedName>
</protein>
<dbReference type="InterPro" id="IPR008183">
    <property type="entry name" value="Aldose_1/G6P_1-epimerase"/>
</dbReference>
<reference evidence="3" key="1">
    <citation type="submission" date="2021-06" db="EMBL/GenBank/DDBJ databases">
        <title>Description of novel taxa of the family Lachnospiraceae.</title>
        <authorList>
            <person name="Chaplin A.V."/>
            <person name="Sokolova S.R."/>
            <person name="Pikina A.P."/>
            <person name="Korzhanova M."/>
            <person name="Belova V."/>
            <person name="Korostin D."/>
            <person name="Efimov B.A."/>
        </authorList>
    </citation>
    <scope>NUCLEOTIDE SEQUENCE</scope>
    <source>
        <strain evidence="3">ASD5720</strain>
    </source>
</reference>
<dbReference type="EC" id="3.4.24.-" evidence="3"/>
<evidence type="ECO:0000313" key="4">
    <source>
        <dbReference type="Proteomes" id="UP000712157"/>
    </source>
</evidence>
<feature type="transmembrane region" description="Helical" evidence="1">
    <location>
        <begin position="167"/>
        <end position="185"/>
    </location>
</feature>
<dbReference type="Proteomes" id="UP000712157">
    <property type="component" value="Unassembled WGS sequence"/>
</dbReference>
<dbReference type="EMBL" id="JAHQCW010000040">
    <property type="protein sequence ID" value="MBU9738693.1"/>
    <property type="molecule type" value="Genomic_DNA"/>
</dbReference>
<feature type="transmembrane region" description="Helical" evidence="1">
    <location>
        <begin position="241"/>
        <end position="259"/>
    </location>
</feature>
<gene>
    <name evidence="3" type="ORF">KTH89_19310</name>
</gene>
<keyword evidence="1" id="KW-1133">Transmembrane helix</keyword>
<organism evidence="3 4">
    <name type="scientific">Diplocloster agilis</name>
    <dbReference type="NCBI Taxonomy" id="2850323"/>
    <lineage>
        <taxon>Bacteria</taxon>
        <taxon>Bacillati</taxon>
        <taxon>Bacillota</taxon>
        <taxon>Clostridia</taxon>
        <taxon>Lachnospirales</taxon>
        <taxon>Lachnospiraceae</taxon>
        <taxon>Diplocloster</taxon>
    </lineage>
</organism>
<keyword evidence="3" id="KW-0482">Metalloprotease</keyword>
<dbReference type="CDD" id="cd09024">
    <property type="entry name" value="Aldose_epim_lacX"/>
    <property type="match status" value="1"/>
</dbReference>
<accession>A0A949NHR4</accession>
<dbReference type="GO" id="GO:0030246">
    <property type="term" value="F:carbohydrate binding"/>
    <property type="evidence" value="ECO:0007669"/>
    <property type="project" value="InterPro"/>
</dbReference>